<dbReference type="AlphaFoldDB" id="A0AAD9PP38"/>
<feature type="repeat" description="ANK" evidence="7">
    <location>
        <begin position="196"/>
        <end position="228"/>
    </location>
</feature>
<evidence type="ECO:0000313" key="11">
    <source>
        <dbReference type="Proteomes" id="UP001214638"/>
    </source>
</evidence>
<sequence>MDARYTFLHASTPTGSKIKRTSSGLSNLECSLSTRNTSSRLRTTGDENADYVLIEAEMAAAATNREIERLQSLLYPLLEARDADNLNSICALHWACFCGNVEFVNSLLEIGCDVFHPDNINLETPIYFAIRSSSVGVVQLLLHRFGTEVLCHENRKQMTPFLLAASEFIEDNIISTLHVLELLYLNGASLEEQDSYGRTALMHASRRGCQFVIQWLLARGANLAHRDYLGNSVLHHACHGGNSEALRFLCKHGAINLLDSVSIAATKRESTALGICIMKRSLLQYTFLRLWSIQTSLGGRILSISSPYPILYWFLSLVNLYLFCDIYKGRELWNNESIIQCDVWFLNWMLCQCLWFITFYSDPGMAKRRPIKSQAAHISSSFEKDCCKERPNEGGPYETLMQSLHQQQGAINFDIYSLNNNSYKSSIWFPHSEFSGEFQEPLNPYLDTLAIDGTSFKDIMDRLENEQLNVTREKRAIYPHVAMERQAKCPVNYVDAIFGSLPISTVCITCNMIKQPRSHHCASCGVCMIRQDHHCAWVDNCIARNNQRSFLLFVLSIAIIILHSYHLLYLHAKTKIGLERFDFVHDSLHIIFGVVANAAWLLFVGYLSLRITRSMVTNVTFYEFLRKPEYIRLRFSNLVYDTLWDFRGLSVAGAIKNCITFWTLGD</sequence>
<comment type="catalytic activity">
    <reaction evidence="8">
        <text>L-cysteinyl-[protein] + hexadecanoyl-CoA = S-hexadecanoyl-L-cysteinyl-[protein] + CoA</text>
        <dbReference type="Rhea" id="RHEA:36683"/>
        <dbReference type="Rhea" id="RHEA-COMP:10131"/>
        <dbReference type="Rhea" id="RHEA-COMP:11032"/>
        <dbReference type="ChEBI" id="CHEBI:29950"/>
        <dbReference type="ChEBI" id="CHEBI:57287"/>
        <dbReference type="ChEBI" id="CHEBI:57379"/>
        <dbReference type="ChEBI" id="CHEBI:74151"/>
        <dbReference type="EC" id="2.3.1.225"/>
    </reaction>
</comment>
<keyword evidence="4 8" id="KW-1133">Transmembrane helix</keyword>
<dbReference type="InterPro" id="IPR001594">
    <property type="entry name" value="Palmitoyltrfase_DHHC"/>
</dbReference>
<dbReference type="KEGG" id="bdw:94335718"/>
<keyword evidence="11" id="KW-1185">Reference proteome</keyword>
<evidence type="ECO:0000259" key="9">
    <source>
        <dbReference type="Pfam" id="PF01529"/>
    </source>
</evidence>
<feature type="domain" description="Palmitoyltransferase DHHC" evidence="9">
    <location>
        <begin position="505"/>
        <end position="627"/>
    </location>
</feature>
<evidence type="ECO:0000256" key="7">
    <source>
        <dbReference type="PROSITE-ProRule" id="PRU00023"/>
    </source>
</evidence>
<comment type="subcellular location">
    <subcellularLocation>
        <location evidence="1">Membrane</location>
        <topology evidence="1">Multi-pass membrane protein</topology>
    </subcellularLocation>
</comment>
<feature type="transmembrane region" description="Helical" evidence="8">
    <location>
        <begin position="550"/>
        <end position="568"/>
    </location>
</feature>
<dbReference type="Gene3D" id="1.25.40.20">
    <property type="entry name" value="Ankyrin repeat-containing domain"/>
    <property type="match status" value="1"/>
</dbReference>
<keyword evidence="5 7" id="KW-0040">ANK repeat</keyword>
<evidence type="ECO:0000256" key="6">
    <source>
        <dbReference type="ARBA" id="ARBA00023136"/>
    </source>
</evidence>
<proteinExistence type="inferred from homology"/>
<comment type="caution">
    <text evidence="10">The sequence shown here is derived from an EMBL/GenBank/DDBJ whole genome shotgun (WGS) entry which is preliminary data.</text>
</comment>
<keyword evidence="8" id="KW-0012">Acyltransferase</keyword>
<dbReference type="PROSITE" id="PS50216">
    <property type="entry name" value="DHHC"/>
    <property type="match status" value="1"/>
</dbReference>
<dbReference type="InterPro" id="IPR036770">
    <property type="entry name" value="Ankyrin_rpt-contain_sf"/>
</dbReference>
<keyword evidence="6 8" id="KW-0472">Membrane</keyword>
<name>A0AAD9PP38_9APIC</name>
<dbReference type="RefSeq" id="XP_067805248.1">
    <property type="nucleotide sequence ID" value="XM_067946457.1"/>
</dbReference>
<feature type="transmembrane region" description="Helical" evidence="8">
    <location>
        <begin position="301"/>
        <end position="323"/>
    </location>
</feature>
<dbReference type="EMBL" id="JALLKP010000001">
    <property type="protein sequence ID" value="KAK2198406.1"/>
    <property type="molecule type" value="Genomic_DNA"/>
</dbReference>
<dbReference type="Proteomes" id="UP001214638">
    <property type="component" value="Unassembled WGS sequence"/>
</dbReference>
<dbReference type="PANTHER" id="PTHR24161">
    <property type="entry name" value="ANK_REP_REGION DOMAIN-CONTAINING PROTEIN-RELATED"/>
    <property type="match status" value="1"/>
</dbReference>
<dbReference type="PROSITE" id="PS50088">
    <property type="entry name" value="ANK_REPEAT"/>
    <property type="match status" value="2"/>
</dbReference>
<protein>
    <recommendedName>
        <fullName evidence="8">Palmitoyltransferase</fullName>
        <ecNumber evidence="8">2.3.1.225</ecNumber>
    </recommendedName>
</protein>
<reference evidence="10" key="1">
    <citation type="journal article" date="2023" name="Nat. Microbiol.">
        <title>Babesia duncani multi-omics identifies virulence factors and drug targets.</title>
        <authorList>
            <person name="Singh P."/>
            <person name="Lonardi S."/>
            <person name="Liang Q."/>
            <person name="Vydyam P."/>
            <person name="Khabirova E."/>
            <person name="Fang T."/>
            <person name="Gihaz S."/>
            <person name="Thekkiniath J."/>
            <person name="Munshi M."/>
            <person name="Abel S."/>
            <person name="Ciampossin L."/>
            <person name="Batugedara G."/>
            <person name="Gupta M."/>
            <person name="Lu X.M."/>
            <person name="Lenz T."/>
            <person name="Chakravarty S."/>
            <person name="Cornillot E."/>
            <person name="Hu Y."/>
            <person name="Ma W."/>
            <person name="Gonzalez L.M."/>
            <person name="Sanchez S."/>
            <person name="Estrada K."/>
            <person name="Sanchez-Flores A."/>
            <person name="Montero E."/>
            <person name="Harb O.S."/>
            <person name="Le Roch K.G."/>
            <person name="Mamoun C.B."/>
        </authorList>
    </citation>
    <scope>NUCLEOTIDE SEQUENCE</scope>
    <source>
        <strain evidence="10">WA1</strain>
    </source>
</reference>
<dbReference type="GeneID" id="94335718"/>
<evidence type="ECO:0000256" key="5">
    <source>
        <dbReference type="ARBA" id="ARBA00023043"/>
    </source>
</evidence>
<feature type="transmembrane region" description="Helical" evidence="8">
    <location>
        <begin position="588"/>
        <end position="609"/>
    </location>
</feature>
<dbReference type="SMART" id="SM00248">
    <property type="entry name" value="ANK"/>
    <property type="match status" value="5"/>
</dbReference>
<evidence type="ECO:0000256" key="3">
    <source>
        <dbReference type="ARBA" id="ARBA00022737"/>
    </source>
</evidence>
<comment type="domain">
    <text evidence="8">The DHHC domain is required for palmitoyltransferase activity.</text>
</comment>
<evidence type="ECO:0000256" key="8">
    <source>
        <dbReference type="RuleBase" id="RU079119"/>
    </source>
</evidence>
<dbReference type="PROSITE" id="PS50297">
    <property type="entry name" value="ANK_REP_REGION"/>
    <property type="match status" value="1"/>
</dbReference>
<evidence type="ECO:0000256" key="4">
    <source>
        <dbReference type="ARBA" id="ARBA00022989"/>
    </source>
</evidence>
<dbReference type="PANTHER" id="PTHR24161:SF121">
    <property type="entry name" value="M-PHASE PHOSPHOPROTEIN 8"/>
    <property type="match status" value="1"/>
</dbReference>
<evidence type="ECO:0000313" key="10">
    <source>
        <dbReference type="EMBL" id="KAK2198406.1"/>
    </source>
</evidence>
<dbReference type="EC" id="2.3.1.225" evidence="8"/>
<keyword evidence="3" id="KW-0677">Repeat</keyword>
<keyword evidence="8" id="KW-0808">Transferase</keyword>
<feature type="repeat" description="ANK" evidence="7">
    <location>
        <begin position="87"/>
        <end position="119"/>
    </location>
</feature>
<accession>A0AAD9PP38</accession>
<organism evidence="10 11">
    <name type="scientific">Babesia duncani</name>
    <dbReference type="NCBI Taxonomy" id="323732"/>
    <lineage>
        <taxon>Eukaryota</taxon>
        <taxon>Sar</taxon>
        <taxon>Alveolata</taxon>
        <taxon>Apicomplexa</taxon>
        <taxon>Aconoidasida</taxon>
        <taxon>Piroplasmida</taxon>
        <taxon>Babesiidae</taxon>
        <taxon>Babesia</taxon>
    </lineage>
</organism>
<evidence type="ECO:0000256" key="1">
    <source>
        <dbReference type="ARBA" id="ARBA00004141"/>
    </source>
</evidence>
<dbReference type="InterPro" id="IPR002110">
    <property type="entry name" value="Ankyrin_rpt"/>
</dbReference>
<evidence type="ECO:0000256" key="2">
    <source>
        <dbReference type="ARBA" id="ARBA00022692"/>
    </source>
</evidence>
<dbReference type="Pfam" id="PF12796">
    <property type="entry name" value="Ank_2"/>
    <property type="match status" value="2"/>
</dbReference>
<dbReference type="SUPFAM" id="SSF48403">
    <property type="entry name" value="Ankyrin repeat"/>
    <property type="match status" value="1"/>
</dbReference>
<dbReference type="GO" id="GO:0016020">
    <property type="term" value="C:membrane"/>
    <property type="evidence" value="ECO:0007669"/>
    <property type="project" value="UniProtKB-SubCell"/>
</dbReference>
<dbReference type="GO" id="GO:0019706">
    <property type="term" value="F:protein-cysteine S-palmitoyltransferase activity"/>
    <property type="evidence" value="ECO:0007669"/>
    <property type="project" value="UniProtKB-EC"/>
</dbReference>
<keyword evidence="2 8" id="KW-0812">Transmembrane</keyword>
<comment type="similarity">
    <text evidence="8">Belongs to the DHHC palmitoyltransferase family.</text>
</comment>
<dbReference type="Pfam" id="PF01529">
    <property type="entry name" value="DHHC"/>
    <property type="match status" value="1"/>
</dbReference>
<gene>
    <name evidence="10" type="ORF">BdWA1_001420</name>
</gene>